<protein>
    <recommendedName>
        <fullName evidence="3">NADAR domain-containing protein</fullName>
    </recommendedName>
</protein>
<evidence type="ECO:0000313" key="5">
    <source>
        <dbReference type="Proteomes" id="UP000070409"/>
    </source>
</evidence>
<dbReference type="Gene3D" id="1.10.357.40">
    <property type="entry name" value="YbiA-like"/>
    <property type="match status" value="1"/>
</dbReference>
<evidence type="ECO:0000256" key="2">
    <source>
        <dbReference type="ARBA" id="ARBA00000751"/>
    </source>
</evidence>
<dbReference type="Pfam" id="PF08719">
    <property type="entry name" value="NADAR"/>
    <property type="match status" value="1"/>
</dbReference>
<proteinExistence type="predicted"/>
<evidence type="ECO:0000256" key="1">
    <source>
        <dbReference type="ARBA" id="ARBA00000022"/>
    </source>
</evidence>
<comment type="catalytic activity">
    <reaction evidence="1">
        <text>5-amino-6-(5-phospho-D-ribosylamino)uracil + H2O = 5,6-diaminouracil + D-ribose 5-phosphate</text>
        <dbReference type="Rhea" id="RHEA:55020"/>
        <dbReference type="ChEBI" id="CHEBI:15377"/>
        <dbReference type="ChEBI" id="CHEBI:46252"/>
        <dbReference type="ChEBI" id="CHEBI:58453"/>
        <dbReference type="ChEBI" id="CHEBI:78346"/>
    </reaction>
</comment>
<gene>
    <name evidence="4" type="ORF">AXK61_08285</name>
</gene>
<dbReference type="EMBL" id="LSRE01000049">
    <property type="protein sequence ID" value="KXO89441.1"/>
    <property type="molecule type" value="Genomic_DNA"/>
</dbReference>
<name>A0A137YU83_9ACTN</name>
<dbReference type="InterPro" id="IPR037238">
    <property type="entry name" value="YbiA-like_sf"/>
</dbReference>
<evidence type="ECO:0000259" key="3">
    <source>
        <dbReference type="Pfam" id="PF08719"/>
    </source>
</evidence>
<dbReference type="SUPFAM" id="SSF143990">
    <property type="entry name" value="YbiA-like"/>
    <property type="match status" value="1"/>
</dbReference>
<sequence length="148" mass="16733">MRVIDAFRGDNFFLSNFYPARVLFRGREFPTAEHAFMSAKTTDERSIERIRTAPTPAEAKRIGRSVTLVDDWDRVRFDAMADVLAAKFDDAALARRLAATGGATLIEGNTWHDQVWGSCTCDTHRNFDGGNALGVLLMRERLRHLLFL</sequence>
<reference evidence="4 5" key="1">
    <citation type="submission" date="2016-02" db="EMBL/GenBank/DDBJ databases">
        <authorList>
            <person name="Teng J.L."/>
            <person name="Tang Y."/>
            <person name="Huang Y."/>
            <person name="Guo F."/>
            <person name="Wei W."/>
            <person name="Chen J.H."/>
            <person name="Wong S.Y."/>
            <person name="Lau S.K."/>
            <person name="Woo P.C."/>
        </authorList>
    </citation>
    <scope>NUCLEOTIDE SEQUENCE [LARGE SCALE GENOMIC DNA]</scope>
    <source>
        <strain evidence="4 5">JCM 13375</strain>
    </source>
</reference>
<accession>A0A137YU83</accession>
<comment type="caution">
    <text evidence="4">The sequence shown here is derived from an EMBL/GenBank/DDBJ whole genome shotgun (WGS) entry which is preliminary data.</text>
</comment>
<dbReference type="CDD" id="cd15457">
    <property type="entry name" value="NADAR"/>
    <property type="match status" value="1"/>
</dbReference>
<dbReference type="RefSeq" id="WP_068746833.1">
    <property type="nucleotide sequence ID" value="NZ_LSRE01000049.1"/>
</dbReference>
<comment type="catalytic activity">
    <reaction evidence="2">
        <text>2,5-diamino-6-hydroxy-4-(5-phosphoribosylamino)-pyrimidine + H2O = 2,5,6-triamino-4-hydroxypyrimidine + D-ribose 5-phosphate</text>
        <dbReference type="Rhea" id="RHEA:23436"/>
        <dbReference type="ChEBI" id="CHEBI:15377"/>
        <dbReference type="ChEBI" id="CHEBI:58614"/>
        <dbReference type="ChEBI" id="CHEBI:78346"/>
        <dbReference type="ChEBI" id="CHEBI:137796"/>
    </reaction>
</comment>
<keyword evidence="5" id="KW-1185">Reference proteome</keyword>
<evidence type="ECO:0000313" key="4">
    <source>
        <dbReference type="EMBL" id="KXO89441.1"/>
    </source>
</evidence>
<dbReference type="InterPro" id="IPR012816">
    <property type="entry name" value="NADAR"/>
</dbReference>
<feature type="domain" description="NADAR" evidence="3">
    <location>
        <begin position="11"/>
        <end position="141"/>
    </location>
</feature>
<dbReference type="Proteomes" id="UP000070409">
    <property type="component" value="Unassembled WGS sequence"/>
</dbReference>
<dbReference type="NCBIfam" id="TIGR02464">
    <property type="entry name" value="ribofla_fusion"/>
    <property type="match status" value="1"/>
</dbReference>
<organism evidence="4 5">
    <name type="scientific">Tsukamurella pseudospumae</name>
    <dbReference type="NCBI Taxonomy" id="239498"/>
    <lineage>
        <taxon>Bacteria</taxon>
        <taxon>Bacillati</taxon>
        <taxon>Actinomycetota</taxon>
        <taxon>Actinomycetes</taxon>
        <taxon>Mycobacteriales</taxon>
        <taxon>Tsukamurellaceae</taxon>
        <taxon>Tsukamurella</taxon>
    </lineage>
</organism>